<dbReference type="InterPro" id="IPR015424">
    <property type="entry name" value="PyrdxlP-dep_Trfase"/>
</dbReference>
<dbReference type="InterPro" id="IPR013088">
    <property type="entry name" value="Znf_NHR/GATA"/>
</dbReference>
<dbReference type="InterPro" id="IPR050200">
    <property type="entry name" value="Nuclear_hormone_rcpt_NR3"/>
</dbReference>
<evidence type="ECO:0000256" key="3">
    <source>
        <dbReference type="ARBA" id="ARBA00022833"/>
    </source>
</evidence>
<feature type="region of interest" description="Disordered" evidence="9">
    <location>
        <begin position="600"/>
        <end position="659"/>
    </location>
</feature>
<dbReference type="FunFam" id="3.40.640.10:FF:000083">
    <property type="entry name" value="Selenocysteine lyase"/>
    <property type="match status" value="1"/>
</dbReference>
<feature type="compositionally biased region" description="Basic and acidic residues" evidence="9">
    <location>
        <begin position="748"/>
        <end position="766"/>
    </location>
</feature>
<dbReference type="Proteomes" id="UP000597762">
    <property type="component" value="Unassembled WGS sequence"/>
</dbReference>
<keyword evidence="3" id="KW-0862">Zinc</keyword>
<dbReference type="SUPFAM" id="SSF53383">
    <property type="entry name" value="PLP-dependent transferases"/>
    <property type="match status" value="1"/>
</dbReference>
<feature type="region of interest" description="Disordered" evidence="9">
    <location>
        <begin position="672"/>
        <end position="712"/>
    </location>
</feature>
<dbReference type="EMBL" id="CAHIKZ030001802">
    <property type="protein sequence ID" value="CAE1274831.1"/>
    <property type="molecule type" value="Genomic_DNA"/>
</dbReference>
<feature type="region of interest" description="Disordered" evidence="9">
    <location>
        <begin position="374"/>
        <end position="475"/>
    </location>
</feature>
<reference evidence="11" key="1">
    <citation type="submission" date="2021-01" db="EMBL/GenBank/DDBJ databases">
        <authorList>
            <person name="Li R."/>
            <person name="Bekaert M."/>
        </authorList>
    </citation>
    <scope>NUCLEOTIDE SEQUENCE</scope>
    <source>
        <strain evidence="11">Farmed</strain>
    </source>
</reference>
<evidence type="ECO:0000256" key="2">
    <source>
        <dbReference type="ARBA" id="ARBA00022771"/>
    </source>
</evidence>
<protein>
    <submittedName>
        <fullName evidence="11">SCLY</fullName>
        <ecNumber evidence="11">4.4.1.16</ecNumber>
    </submittedName>
</protein>
<feature type="region of interest" description="Disordered" evidence="9">
    <location>
        <begin position="747"/>
        <end position="766"/>
    </location>
</feature>
<dbReference type="PROSITE" id="PS51030">
    <property type="entry name" value="NUCLEAR_REC_DBD_2"/>
    <property type="match status" value="7"/>
</dbReference>
<feature type="domain" description="Nuclear receptor" evidence="10">
    <location>
        <begin position="1338"/>
        <end position="1414"/>
    </location>
</feature>
<dbReference type="InterPro" id="IPR015422">
    <property type="entry name" value="PyrdxlP-dep_Trfase_small"/>
</dbReference>
<name>A0A812CN87_ACAPH</name>
<feature type="compositionally biased region" description="Polar residues" evidence="9">
    <location>
        <begin position="415"/>
        <end position="424"/>
    </location>
</feature>
<dbReference type="PANTHER" id="PTHR48092">
    <property type="entry name" value="KNIRPS-RELATED PROTEIN-RELATED"/>
    <property type="match status" value="1"/>
</dbReference>
<keyword evidence="6" id="KW-0804">Transcription</keyword>
<dbReference type="GO" id="GO:0043565">
    <property type="term" value="F:sequence-specific DNA binding"/>
    <property type="evidence" value="ECO:0007669"/>
    <property type="project" value="InterPro"/>
</dbReference>
<dbReference type="PROSITE" id="PS00031">
    <property type="entry name" value="NUCLEAR_REC_DBD_1"/>
    <property type="match status" value="2"/>
</dbReference>
<feature type="domain" description="Nuclear receptor" evidence="10">
    <location>
        <begin position="529"/>
        <end position="605"/>
    </location>
</feature>
<dbReference type="Gene3D" id="3.30.50.10">
    <property type="entry name" value="Erythroid Transcription Factor GATA-1, subunit A"/>
    <property type="match status" value="8"/>
</dbReference>
<evidence type="ECO:0000256" key="5">
    <source>
        <dbReference type="ARBA" id="ARBA00023125"/>
    </source>
</evidence>
<feature type="compositionally biased region" description="Polar residues" evidence="9">
    <location>
        <begin position="374"/>
        <end position="389"/>
    </location>
</feature>
<dbReference type="Gene3D" id="3.40.640.10">
    <property type="entry name" value="Type I PLP-dependent aspartate aminotransferase-like (Major domain)"/>
    <property type="match status" value="1"/>
</dbReference>
<dbReference type="Gene3D" id="3.90.1150.10">
    <property type="entry name" value="Aspartate Aminotransferase, domain 1"/>
    <property type="match status" value="2"/>
</dbReference>
<dbReference type="InterPro" id="IPR000192">
    <property type="entry name" value="Aminotrans_V_dom"/>
</dbReference>
<evidence type="ECO:0000313" key="11">
    <source>
        <dbReference type="EMBL" id="CAE1274831.1"/>
    </source>
</evidence>
<keyword evidence="12" id="KW-1185">Reference proteome</keyword>
<dbReference type="InterPro" id="IPR015421">
    <property type="entry name" value="PyrdxlP-dep_Trfase_major"/>
</dbReference>
<feature type="compositionally biased region" description="Basic and acidic residues" evidence="9">
    <location>
        <begin position="1280"/>
        <end position="1295"/>
    </location>
</feature>
<evidence type="ECO:0000256" key="4">
    <source>
        <dbReference type="ARBA" id="ARBA00023015"/>
    </source>
</evidence>
<feature type="domain" description="Nuclear receptor" evidence="10">
    <location>
        <begin position="786"/>
        <end position="862"/>
    </location>
</feature>
<feature type="domain" description="Nuclear receptor" evidence="10">
    <location>
        <begin position="999"/>
        <end position="1075"/>
    </location>
</feature>
<evidence type="ECO:0000256" key="9">
    <source>
        <dbReference type="SAM" id="MobiDB-lite"/>
    </source>
</evidence>
<keyword evidence="4" id="KW-0805">Transcription regulation</keyword>
<keyword evidence="1" id="KW-0479">Metal-binding</keyword>
<gene>
    <name evidence="11" type="ORF">SPHA_39093</name>
</gene>
<feature type="region of interest" description="Disordered" evidence="9">
    <location>
        <begin position="1264"/>
        <end position="1326"/>
    </location>
</feature>
<comment type="caution">
    <text evidence="11">The sequence shown here is derived from an EMBL/GenBank/DDBJ whole genome shotgun (WGS) entry which is preliminary data.</text>
</comment>
<dbReference type="InterPro" id="IPR001628">
    <property type="entry name" value="Znf_hrmn_rcpt"/>
</dbReference>
<evidence type="ECO:0000256" key="1">
    <source>
        <dbReference type="ARBA" id="ARBA00022723"/>
    </source>
</evidence>
<organism evidence="11 12">
    <name type="scientific">Acanthosepion pharaonis</name>
    <name type="common">Pharaoh cuttlefish</name>
    <name type="synonym">Sepia pharaonis</name>
    <dbReference type="NCBI Taxonomy" id="158019"/>
    <lineage>
        <taxon>Eukaryota</taxon>
        <taxon>Metazoa</taxon>
        <taxon>Spiralia</taxon>
        <taxon>Lophotrochozoa</taxon>
        <taxon>Mollusca</taxon>
        <taxon>Cephalopoda</taxon>
        <taxon>Coleoidea</taxon>
        <taxon>Decapodiformes</taxon>
        <taxon>Sepiida</taxon>
        <taxon>Sepiina</taxon>
        <taxon>Sepiidae</taxon>
        <taxon>Acanthosepion</taxon>
    </lineage>
</organism>
<keyword evidence="5" id="KW-0238">DNA-binding</keyword>
<feature type="domain" description="Nuclear receptor" evidence="10">
    <location>
        <begin position="1443"/>
        <end position="1543"/>
    </location>
</feature>
<dbReference type="GO" id="GO:0008270">
    <property type="term" value="F:zinc ion binding"/>
    <property type="evidence" value="ECO:0007669"/>
    <property type="project" value="UniProtKB-KW"/>
</dbReference>
<dbReference type="CDD" id="cd06916">
    <property type="entry name" value="NR_DBD_like"/>
    <property type="match status" value="2"/>
</dbReference>
<evidence type="ECO:0000256" key="7">
    <source>
        <dbReference type="ARBA" id="ARBA00023170"/>
    </source>
</evidence>
<dbReference type="Pfam" id="PF00105">
    <property type="entry name" value="zf-C4"/>
    <property type="match status" value="8"/>
</dbReference>
<feature type="compositionally biased region" description="Basic residues" evidence="9">
    <location>
        <begin position="601"/>
        <end position="613"/>
    </location>
</feature>
<dbReference type="GO" id="GO:0003700">
    <property type="term" value="F:DNA-binding transcription factor activity"/>
    <property type="evidence" value="ECO:0007669"/>
    <property type="project" value="InterPro"/>
</dbReference>
<dbReference type="GO" id="GO:0009000">
    <property type="term" value="F:selenocysteine lyase activity"/>
    <property type="evidence" value="ECO:0007669"/>
    <property type="project" value="UniProtKB-EC"/>
</dbReference>
<dbReference type="PRINTS" id="PR00047">
    <property type="entry name" value="STROIDFINGER"/>
</dbReference>
<accession>A0A812CN87</accession>
<keyword evidence="11" id="KW-0456">Lyase</keyword>
<feature type="domain" description="Nuclear receptor" evidence="10">
    <location>
        <begin position="1189"/>
        <end position="1265"/>
    </location>
</feature>
<feature type="compositionally biased region" description="Polar residues" evidence="9">
    <location>
        <begin position="693"/>
        <end position="709"/>
    </location>
</feature>
<dbReference type="Pfam" id="PF00266">
    <property type="entry name" value="Aminotran_5"/>
    <property type="match status" value="1"/>
</dbReference>
<evidence type="ECO:0000256" key="6">
    <source>
        <dbReference type="ARBA" id="ARBA00023163"/>
    </source>
</evidence>
<keyword evidence="8" id="KW-0539">Nucleus</keyword>
<dbReference type="Gene3D" id="1.10.260.50">
    <property type="match status" value="1"/>
</dbReference>
<feature type="region of interest" description="Disordered" evidence="9">
    <location>
        <begin position="500"/>
        <end position="523"/>
    </location>
</feature>
<feature type="compositionally biased region" description="Basic and acidic residues" evidence="9">
    <location>
        <begin position="620"/>
        <end position="635"/>
    </location>
</feature>
<dbReference type="EC" id="4.4.1.16" evidence="11"/>
<evidence type="ECO:0000259" key="10">
    <source>
        <dbReference type="PROSITE" id="PS51030"/>
    </source>
</evidence>
<evidence type="ECO:0000256" key="8">
    <source>
        <dbReference type="ARBA" id="ARBA00023242"/>
    </source>
</evidence>
<feature type="domain" description="Nuclear receptor" evidence="10">
    <location>
        <begin position="1565"/>
        <end position="1639"/>
    </location>
</feature>
<feature type="region of interest" description="Disordered" evidence="9">
    <location>
        <begin position="341"/>
        <end position="362"/>
    </location>
</feature>
<sequence>MLLSSSKDGENCTVVCYCVENPVSDHAASSMMSNRIGSPVDLFLSSIDTSNPTQHSENLSLGAAAEDTAAANSTAISKTTLQNASLIESATFRRILPESLSTSVDPSVVTEIIPEPLWNSLDTEIIQKKSIEGEPGMAGSPSDNLVDAPTAMNTEDNGVTISETLRNFTDKSVITEIIPSSSSSHSINSSVLVDMIPRSICNSPEAPVGKEIIPGALSHFIDKRVLTQTIPPNSMEMGSEFSCDLDDESNEALGNAGDDMRLSEKSSSFISTGHFQFSANLLPSASVAAILKERGRPPTFKTKKLVNVPSISQRYMIKRCSPKHIISRTQKLKNTAKVIEKAKKKEKHSKGGLKSPVASRSKYNQYKFSGKGKQVQSFLKQSQNSSSPSKMIIKNELKGKGGVKTVQKRGRPSKNAWTDQSPGNSGRPKRGIVISEDSEDCESIPEQVVERQLRKRGRPPKASTNSLSKAVSREEGDVGSESVDVVITISESVKRNKAKKLGLDHDSKQNELEHSERLREESASPEIPDKTCLVCGNEAHGIHYGILACSTCRMFFYQSLDSKLLKTYKCEKRKCVINLNTRRSCRYCWYQKCLNAGMIKGSRKRGRPPKKNHSQTTKHSTGEKVEHQQELEKSVSTDSQTQIEEAEKSVAAENSNKQEQVVYDEDNSLSNSFLCIDEDDGGQGDPATEQKEQASQCSIRNSPSHISHSSNEDEDIVCIDLDGEADKTDAQNNKSCTDLEVSNTDLIVSDKDPPRTMDSEQRKYNESDRDILTEDSQFRELDGETVCVCKVCGDVASGIHFGVETCRSCTIFFKQSTDVRTAKKYKCQNKNCSVTRDNYERCSYCWFQKCLLVGMSKMSISDNLGTSQKLTGVFFENYTSSTGKPQSAEVDNKYLDANCTAGNDASQEIVEDESVVKTVAAQVPAADLEQRKSANQETSRTLDSLSKNNKISVEVSPQYFSPESSNVIKETVIVDSNELPMTATMVTDTDTANSLFVPKALCRVCDDIACGLKFGVQTCRKCWYFFRTVLDSAAPTELEHSKGNCNISKNNLNWCRYCWYQKCLSVGMSSALHNKQQNSTLNVSNGIACSTAANSLSSSVSESGAGTGISEKSSSQSGNSSTARSGSIQIYKNISLASSVQASTAASPTTSKSTVGAKPKPSRSAIKEVNSVCLSQAAASPDTPKKDAAKPCKVCGDVSFVSHYGITSCLNCSVFFRRSVDKGLHRNYKCLNKDCLVNRLNRSNCYYCWFQKCVGVGMSYKPKRKNRHQKEKSADQTSRTPEKEHLYKNRCEESSRGSNSANKSIEQLTPDSISPAKSVGSSSNSSSIIQSRTRCSSNILCKVCGDEASTVHAGVLTCHPCRSFFKRSMRSSISRKYSCDEKNCSITKNNRKSCDYCRYQKCLTLGMAKNAMKSTSQPLKDKTASQKSLGTTENNIPADSLDKTHCKVCGVSASGVHYGVLTCSNCRVFFYKSYVSCEIYCGLWVCHSCCKFFKYSMEDDRYDKYKCKYGNRCVINKNSRDTCHSCRFKKCLIVGMVKEQNDRENGKRREIIRTEKTILMCNPRQFPCKVCGDLASGIHYGHFICEGCKGFFRRSIRKKMNYLCIGKNCIINKFTRTRCAYCRLQKCLMLGMSKEACKKGRRPKAKQLKLMSQPREECRIYEEYRKPALMVSNWVNSVNSQDPAEEPEDGEVPEIVYLDYNATTPHAPQVLDIISQTLKNKWFNPSSSYDSTHGAKDTIEDSREQVAEMIGASVSEIVFTSGGTESNNMILQTAIKYFHEKCLSNISPSNKNVLPHFVTSNLEHDSVKLVLKKFVEEKKAEVSFVPASLKTGSIQVEDIIKNIRPNTVMVTIMAANNITGIIQPIAKICKQVRALKRKPGETKQILIHTDAAQILGKMDVDINDMHVDYLTIVGHKFYGPRIGAVFARNPRSLIPLYPLLQGGPQEHNFRPGTENTGMIAGLGMACALVKQNVTEYNQHMENIRDYLEEKLVNSRVTIRDLQRIPLDDPGFCKESPCDDPGFAKNPPVTIRDLQRIPPPGLTIRFAKNPPVRIRDLQRIPPGGDNPGFAKNSPPGRQILAHVKRIRASVGAACHSSSEYSVPEILLASGIPEDIARSSIRLSVGRETTRKDIDDAVEDLKEAVAVAKSKKTD</sequence>
<dbReference type="SMART" id="SM00399">
    <property type="entry name" value="ZnF_C4"/>
    <property type="match status" value="7"/>
</dbReference>
<dbReference type="OrthoDB" id="10250117at2759"/>
<dbReference type="InterPro" id="IPR017956">
    <property type="entry name" value="AT_hook_DNA-bd_motif"/>
</dbReference>
<feature type="compositionally biased region" description="Low complexity" evidence="9">
    <location>
        <begin position="1314"/>
        <end position="1326"/>
    </location>
</feature>
<keyword evidence="2" id="KW-0863">Zinc-finger</keyword>
<proteinExistence type="predicted"/>
<dbReference type="SMART" id="SM00384">
    <property type="entry name" value="AT_hook"/>
    <property type="match status" value="4"/>
</dbReference>
<keyword evidence="7" id="KW-0675">Receptor</keyword>
<dbReference type="SUPFAM" id="SSF57716">
    <property type="entry name" value="Glucocorticoid receptor-like (DNA-binding domain)"/>
    <property type="match status" value="8"/>
</dbReference>
<evidence type="ECO:0000313" key="12">
    <source>
        <dbReference type="Proteomes" id="UP000597762"/>
    </source>
</evidence>
<feature type="compositionally biased region" description="Polar residues" evidence="9">
    <location>
        <begin position="1296"/>
        <end position="1312"/>
    </location>
</feature>
<feature type="compositionally biased region" description="Basic and acidic residues" evidence="9">
    <location>
        <begin position="501"/>
        <end position="522"/>
    </location>
</feature>